<feature type="binding site" evidence="1">
    <location>
        <position position="56"/>
    </location>
    <ligand>
        <name>Zn(2+)</name>
        <dbReference type="ChEBI" id="CHEBI:29105"/>
    </ligand>
</feature>
<gene>
    <name evidence="1" type="primary">rbpA</name>
    <name evidence="3" type="ORF">FB461_0896</name>
</gene>
<reference evidence="3 4" key="1">
    <citation type="submission" date="2019-06" db="EMBL/GenBank/DDBJ databases">
        <title>Sequencing the genomes of 1000 actinobacteria strains.</title>
        <authorList>
            <person name="Klenk H.-P."/>
        </authorList>
    </citation>
    <scope>NUCLEOTIDE SEQUENCE [LARGE SCALE GENOMIC DNA]</scope>
    <source>
        <strain evidence="3 4">DSM 4813</strain>
    </source>
</reference>
<feature type="binding site" evidence="1">
    <location>
        <position position="34"/>
    </location>
    <ligand>
        <name>Zn(2+)</name>
        <dbReference type="ChEBI" id="CHEBI:29105"/>
    </ligand>
</feature>
<dbReference type="Gene3D" id="2.20.28.270">
    <property type="entry name" value="RNA polymerase-binding protein A"/>
    <property type="match status" value="1"/>
</dbReference>
<feature type="binding site" evidence="1">
    <location>
        <position position="38"/>
    </location>
    <ligand>
        <name>Zn(2+)</name>
        <dbReference type="ChEBI" id="CHEBI:29105"/>
    </ligand>
</feature>
<evidence type="ECO:0000256" key="1">
    <source>
        <dbReference type="HAMAP-Rule" id="MF_01483"/>
    </source>
</evidence>
<dbReference type="GO" id="GO:0045893">
    <property type="term" value="P:positive regulation of DNA-templated transcription"/>
    <property type="evidence" value="ECO:0007669"/>
    <property type="project" value="UniProtKB-UniRule"/>
</dbReference>
<keyword evidence="1" id="KW-0479">Metal-binding</keyword>
<accession>A0A542ZVK5</accession>
<dbReference type="GO" id="GO:0001000">
    <property type="term" value="F:bacterial-type RNA polymerase core enzyme binding"/>
    <property type="evidence" value="ECO:0007669"/>
    <property type="project" value="UniProtKB-UniRule"/>
</dbReference>
<dbReference type="AlphaFoldDB" id="A0A542ZVK5"/>
<comment type="similarity">
    <text evidence="1">Belongs to the RNA polymerase-binding protein RbpA family.</text>
</comment>
<feature type="binding site" evidence="1">
    <location>
        <position position="58"/>
    </location>
    <ligand>
        <name>Zn(2+)</name>
        <dbReference type="ChEBI" id="CHEBI:29105"/>
    </ligand>
</feature>
<comment type="function">
    <text evidence="1">Binds to RNA polymerase (RNAP), stimulating transcription from principal, but not alternative sigma factor promoters.</text>
</comment>
<dbReference type="HAMAP" id="MF_01483">
    <property type="entry name" value="RbpA"/>
    <property type="match status" value="1"/>
</dbReference>
<dbReference type="OrthoDB" id="3618415at2"/>
<organism evidence="3 4">
    <name type="scientific">Rarobacter faecitabidus</name>
    <dbReference type="NCBI Taxonomy" id="13243"/>
    <lineage>
        <taxon>Bacteria</taxon>
        <taxon>Bacillati</taxon>
        <taxon>Actinomycetota</taxon>
        <taxon>Actinomycetes</taxon>
        <taxon>Micrococcales</taxon>
        <taxon>Rarobacteraceae</taxon>
        <taxon>Rarobacter</taxon>
    </lineage>
</organism>
<proteinExistence type="inferred from homology"/>
<feature type="region of interest" description="Disordered" evidence="2">
    <location>
        <begin position="1"/>
        <end position="23"/>
    </location>
</feature>
<dbReference type="RefSeq" id="WP_142119307.1">
    <property type="nucleotide sequence ID" value="NZ_BAAASV010000003.1"/>
</dbReference>
<dbReference type="InterPro" id="IPR025182">
    <property type="entry name" value="RNApol-bd_RbpA"/>
</dbReference>
<dbReference type="GO" id="GO:0008270">
    <property type="term" value="F:zinc ion binding"/>
    <property type="evidence" value="ECO:0007669"/>
    <property type="project" value="UniProtKB-UniRule"/>
</dbReference>
<dbReference type="Pfam" id="PF13397">
    <property type="entry name" value="RbpA"/>
    <property type="match status" value="1"/>
</dbReference>
<protein>
    <recommendedName>
        <fullName evidence="1">RNA polymerase-binding protein RbpA</fullName>
    </recommendedName>
</protein>
<comment type="cofactor">
    <cofactor evidence="1">
        <name>Zn(2+)</name>
        <dbReference type="ChEBI" id="CHEBI:29105"/>
    </cofactor>
    <text evidence="1">Bind 1 Zn(2+) per subunit.</text>
</comment>
<keyword evidence="1" id="KW-0805">Transcription regulation</keyword>
<dbReference type="InterPro" id="IPR038638">
    <property type="entry name" value="RbpA_sf"/>
</dbReference>
<evidence type="ECO:0000313" key="4">
    <source>
        <dbReference type="Proteomes" id="UP000315389"/>
    </source>
</evidence>
<comment type="caution">
    <text evidence="3">The sequence shown here is derived from an EMBL/GenBank/DDBJ whole genome shotgun (WGS) entry which is preliminary data.</text>
</comment>
<name>A0A542ZVK5_RARFA</name>
<keyword evidence="1" id="KW-0804">Transcription</keyword>
<evidence type="ECO:0000313" key="3">
    <source>
        <dbReference type="EMBL" id="TQL64394.1"/>
    </source>
</evidence>
<comment type="subunit">
    <text evidence="1">Forms a complex with the RNAP catalytic core and with free principal sigma factors.</text>
</comment>
<keyword evidence="4" id="KW-1185">Reference proteome</keyword>
<sequence length="116" mass="13039">MADRSLRGMSIGSKSMESDEGVDFAPRQEATYDCPNGHTIVLPFSVEAELPGAWECRCGAEAKLRGPDIAAESDEKPVKPVRTHWDMLLERRSEEELKELLDERLELLRAGKLRRG</sequence>
<keyword evidence="1" id="KW-0862">Zinc</keyword>
<evidence type="ECO:0000256" key="2">
    <source>
        <dbReference type="SAM" id="MobiDB-lite"/>
    </source>
</evidence>
<dbReference type="EMBL" id="VFOS01000001">
    <property type="protein sequence ID" value="TQL64394.1"/>
    <property type="molecule type" value="Genomic_DNA"/>
</dbReference>
<dbReference type="Proteomes" id="UP000315389">
    <property type="component" value="Unassembled WGS sequence"/>
</dbReference>